<dbReference type="Proteomes" id="UP000765509">
    <property type="component" value="Unassembled WGS sequence"/>
</dbReference>
<sequence>MLEKEWNPKLQVDTWKKDLVDIHPTPSSFKLFLDKVMHHAKKSMNDAFEHAKQKGDKSHKNPEFRVGDLILVSTLSFNNIIGPKKLKDSFSGPFNIKALHGKNSVQVELSGELENKHTAFPVSIVKH</sequence>
<organism evidence="1 2">
    <name type="scientific">Austropuccinia psidii MF-1</name>
    <dbReference type="NCBI Taxonomy" id="1389203"/>
    <lineage>
        <taxon>Eukaryota</taxon>
        <taxon>Fungi</taxon>
        <taxon>Dikarya</taxon>
        <taxon>Basidiomycota</taxon>
        <taxon>Pucciniomycotina</taxon>
        <taxon>Pucciniomycetes</taxon>
        <taxon>Pucciniales</taxon>
        <taxon>Sphaerophragmiaceae</taxon>
        <taxon>Austropuccinia</taxon>
    </lineage>
</organism>
<proteinExistence type="predicted"/>
<name>A0A9Q3HJX3_9BASI</name>
<keyword evidence="2" id="KW-1185">Reference proteome</keyword>
<evidence type="ECO:0000313" key="2">
    <source>
        <dbReference type="Proteomes" id="UP000765509"/>
    </source>
</evidence>
<reference evidence="1" key="1">
    <citation type="submission" date="2021-03" db="EMBL/GenBank/DDBJ databases">
        <title>Draft genome sequence of rust myrtle Austropuccinia psidii MF-1, a brazilian biotype.</title>
        <authorList>
            <person name="Quecine M.C."/>
            <person name="Pachon D.M.R."/>
            <person name="Bonatelli M.L."/>
            <person name="Correr F.H."/>
            <person name="Franceschini L.M."/>
            <person name="Leite T.F."/>
            <person name="Margarido G.R.A."/>
            <person name="Almeida C.A."/>
            <person name="Ferrarezi J.A."/>
            <person name="Labate C.A."/>
        </authorList>
    </citation>
    <scope>NUCLEOTIDE SEQUENCE</scope>
    <source>
        <strain evidence="1">MF-1</strain>
    </source>
</reference>
<protein>
    <submittedName>
        <fullName evidence="1">Uncharacterized protein</fullName>
    </submittedName>
</protein>
<dbReference type="AlphaFoldDB" id="A0A9Q3HJX3"/>
<dbReference type="EMBL" id="AVOT02018385">
    <property type="protein sequence ID" value="MBW0505254.1"/>
    <property type="molecule type" value="Genomic_DNA"/>
</dbReference>
<gene>
    <name evidence="1" type="ORF">O181_044969</name>
</gene>
<evidence type="ECO:0000313" key="1">
    <source>
        <dbReference type="EMBL" id="MBW0505254.1"/>
    </source>
</evidence>
<comment type="caution">
    <text evidence="1">The sequence shown here is derived from an EMBL/GenBank/DDBJ whole genome shotgun (WGS) entry which is preliminary data.</text>
</comment>
<accession>A0A9Q3HJX3</accession>